<reference evidence="1 2" key="1">
    <citation type="submission" date="2021-03" db="EMBL/GenBank/DDBJ databases">
        <title>Aliifodinibius sp. nov., a new bacterium isolated from saline soil.</title>
        <authorList>
            <person name="Galisteo C."/>
            <person name="De La Haba R."/>
            <person name="Sanchez-Porro C."/>
            <person name="Ventosa A."/>
        </authorList>
    </citation>
    <scope>NUCLEOTIDE SEQUENCE [LARGE SCALE GENOMIC DNA]</scope>
    <source>
        <strain evidence="1 2">1BSP15-2V2</strain>
    </source>
</reference>
<sequence length="175" mass="20440">MATDTQQGEIVNKIKQSKKLATIDLQQYYDDTSRIGLDLKQFLFKGLILKEKEFRQQLKDFDWSQYKDQYVCIYCSSDAIISKWAYMLIGSHLVPHAKEVFNGKPDDIIHELYQRKLAEVDWSQYQDKFVILKGCSDDGRPVPESVYLYATQKLLPYVKKLMYGEACSNVPVYRS</sequence>
<dbReference type="RefSeq" id="WP_265765027.1">
    <property type="nucleotide sequence ID" value="NZ_JAGGJA010000003.1"/>
</dbReference>
<gene>
    <name evidence="1" type="ORF">J6I44_05630</name>
</gene>
<protein>
    <submittedName>
        <fullName evidence="1">DUF2480 family protein</fullName>
    </submittedName>
</protein>
<accession>A0ABT3PK80</accession>
<dbReference type="Pfam" id="PF10652">
    <property type="entry name" value="DUF2480"/>
    <property type="match status" value="1"/>
</dbReference>
<evidence type="ECO:0000313" key="1">
    <source>
        <dbReference type="EMBL" id="MCW9706322.1"/>
    </source>
</evidence>
<dbReference type="EMBL" id="JAGGJA010000003">
    <property type="protein sequence ID" value="MCW9706322.1"/>
    <property type="molecule type" value="Genomic_DNA"/>
</dbReference>
<comment type="caution">
    <text evidence="1">The sequence shown here is derived from an EMBL/GenBank/DDBJ whole genome shotgun (WGS) entry which is preliminary data.</text>
</comment>
<proteinExistence type="predicted"/>
<dbReference type="InterPro" id="IPR018914">
    <property type="entry name" value="DUF2480"/>
</dbReference>
<dbReference type="Proteomes" id="UP001207918">
    <property type="component" value="Unassembled WGS sequence"/>
</dbReference>
<evidence type="ECO:0000313" key="2">
    <source>
        <dbReference type="Proteomes" id="UP001207918"/>
    </source>
</evidence>
<name>A0ABT3PK80_9BACT</name>
<keyword evidence="2" id="KW-1185">Reference proteome</keyword>
<organism evidence="1 2">
    <name type="scientific">Fodinibius salsisoli</name>
    <dbReference type="NCBI Taxonomy" id="2820877"/>
    <lineage>
        <taxon>Bacteria</taxon>
        <taxon>Pseudomonadati</taxon>
        <taxon>Balneolota</taxon>
        <taxon>Balneolia</taxon>
        <taxon>Balneolales</taxon>
        <taxon>Balneolaceae</taxon>
        <taxon>Fodinibius</taxon>
    </lineage>
</organism>